<feature type="compositionally biased region" description="Low complexity" evidence="1">
    <location>
        <begin position="283"/>
        <end position="309"/>
    </location>
</feature>
<dbReference type="AlphaFoldDB" id="A0AA39SEJ6"/>
<feature type="compositionally biased region" description="Low complexity" evidence="1">
    <location>
        <begin position="237"/>
        <end position="251"/>
    </location>
</feature>
<accession>A0AA39SEJ6</accession>
<dbReference type="Proteomes" id="UP001168877">
    <property type="component" value="Unassembled WGS sequence"/>
</dbReference>
<evidence type="ECO:0000256" key="1">
    <source>
        <dbReference type="SAM" id="MobiDB-lite"/>
    </source>
</evidence>
<evidence type="ECO:0000313" key="4">
    <source>
        <dbReference type="Proteomes" id="UP001168877"/>
    </source>
</evidence>
<organism evidence="3 4">
    <name type="scientific">Acer saccharum</name>
    <name type="common">Sugar maple</name>
    <dbReference type="NCBI Taxonomy" id="4024"/>
    <lineage>
        <taxon>Eukaryota</taxon>
        <taxon>Viridiplantae</taxon>
        <taxon>Streptophyta</taxon>
        <taxon>Embryophyta</taxon>
        <taxon>Tracheophyta</taxon>
        <taxon>Spermatophyta</taxon>
        <taxon>Magnoliopsida</taxon>
        <taxon>eudicotyledons</taxon>
        <taxon>Gunneridae</taxon>
        <taxon>Pentapetalae</taxon>
        <taxon>rosids</taxon>
        <taxon>malvids</taxon>
        <taxon>Sapindales</taxon>
        <taxon>Sapindaceae</taxon>
        <taxon>Hippocastanoideae</taxon>
        <taxon>Acereae</taxon>
        <taxon>Acer</taxon>
    </lineage>
</organism>
<evidence type="ECO:0000313" key="3">
    <source>
        <dbReference type="EMBL" id="KAK0588285.1"/>
    </source>
</evidence>
<evidence type="ECO:0000256" key="2">
    <source>
        <dbReference type="SAM" id="SignalP"/>
    </source>
</evidence>
<reference evidence="3" key="1">
    <citation type="journal article" date="2022" name="Plant J.">
        <title>Strategies of tolerance reflected in two North American maple genomes.</title>
        <authorList>
            <person name="McEvoy S.L."/>
            <person name="Sezen U.U."/>
            <person name="Trouern-Trend A."/>
            <person name="McMahon S.M."/>
            <person name="Schaberg P.G."/>
            <person name="Yang J."/>
            <person name="Wegrzyn J.L."/>
            <person name="Swenson N.G."/>
        </authorList>
    </citation>
    <scope>NUCLEOTIDE SEQUENCE</scope>
    <source>
        <strain evidence="3">NS2018</strain>
    </source>
</reference>
<protein>
    <submittedName>
        <fullName evidence="3">Uncharacterized protein</fullName>
    </submittedName>
</protein>
<dbReference type="EMBL" id="JAUESC010000382">
    <property type="protein sequence ID" value="KAK0588285.1"/>
    <property type="molecule type" value="Genomic_DNA"/>
</dbReference>
<feature type="chain" id="PRO_5041209094" evidence="2">
    <location>
        <begin position="18"/>
        <end position="390"/>
    </location>
</feature>
<gene>
    <name evidence="3" type="ORF">LWI29_037201</name>
</gene>
<proteinExistence type="predicted"/>
<comment type="caution">
    <text evidence="3">The sequence shown here is derived from an EMBL/GenBank/DDBJ whole genome shotgun (WGS) entry which is preliminary data.</text>
</comment>
<keyword evidence="4" id="KW-1185">Reference proteome</keyword>
<keyword evidence="2" id="KW-0732">Signal</keyword>
<feature type="region of interest" description="Disordered" evidence="1">
    <location>
        <begin position="199"/>
        <end position="320"/>
    </location>
</feature>
<feature type="signal peptide" evidence="2">
    <location>
        <begin position="1"/>
        <end position="17"/>
    </location>
</feature>
<reference evidence="3" key="2">
    <citation type="submission" date="2023-06" db="EMBL/GenBank/DDBJ databases">
        <authorList>
            <person name="Swenson N.G."/>
            <person name="Wegrzyn J.L."/>
            <person name="Mcevoy S.L."/>
        </authorList>
    </citation>
    <scope>NUCLEOTIDE SEQUENCE</scope>
    <source>
        <strain evidence="3">NS2018</strain>
        <tissue evidence="3">Leaf</tissue>
    </source>
</reference>
<name>A0AA39SEJ6_ACESA</name>
<feature type="region of interest" description="Disordered" evidence="1">
    <location>
        <begin position="332"/>
        <end position="371"/>
    </location>
</feature>
<sequence>MCLCLCLILMWKLKGYGPPTPREIYHFYTLRQAGNGGTYFLLSSPVENWIPEGVANPGQVEVSSDEKKKGFIWGFPTSNKRWKNSWFFTGGEWGRDVPALSHRNLLARKVPRHFTSPEAWSKAAPALMDREVSHLAAAAVLFLDSRGRSFLLDEEKMISLEIFTRLHARLPRLCDFDTICDLQARAVKNSEAASKRHAAGLAKDGIAGPDGDDHSDGEEAGDISRGGAESGRPPMHAESAANTPAATVAATPSRKGKEKVGASGGVGNVEGRRVESGPSPVRPKVVASTPAAAATPAASTAATFPTTKAPNRKGKEKVGVSGVASEIPIFDVNVPEIPPDPSSDLIPRPGRGKRPAEGTPDHTARPLKRASRVMQYVVSSDEEVIDVGEK</sequence>
<feature type="compositionally biased region" description="Basic and acidic residues" evidence="1">
    <location>
        <begin position="354"/>
        <end position="364"/>
    </location>
</feature>